<dbReference type="AlphaFoldDB" id="A0A450RZQ5"/>
<sequence length="63" mass="7637">MAKERRGMTEEQVKMAKERGKIIPDRRRTIFPRRSVFSTYRKSKNPRSLSDLGVRREEKRDRD</sequence>
<evidence type="ECO:0000256" key="1">
    <source>
        <dbReference type="SAM" id="MobiDB-lite"/>
    </source>
</evidence>
<feature type="region of interest" description="Disordered" evidence="1">
    <location>
        <begin position="1"/>
        <end position="63"/>
    </location>
</feature>
<protein>
    <submittedName>
        <fullName evidence="2">Uncharacterized protein</fullName>
    </submittedName>
</protein>
<dbReference type="EMBL" id="CAADEY010000009">
    <property type="protein sequence ID" value="VFJ44842.1"/>
    <property type="molecule type" value="Genomic_DNA"/>
</dbReference>
<organism evidence="2">
    <name type="scientific">Candidatus Kentrum sp. DK</name>
    <dbReference type="NCBI Taxonomy" id="2126562"/>
    <lineage>
        <taxon>Bacteria</taxon>
        <taxon>Pseudomonadati</taxon>
        <taxon>Pseudomonadota</taxon>
        <taxon>Gammaproteobacteria</taxon>
        <taxon>Candidatus Kentrum</taxon>
    </lineage>
</organism>
<feature type="compositionally biased region" description="Basic and acidic residues" evidence="1">
    <location>
        <begin position="53"/>
        <end position="63"/>
    </location>
</feature>
<proteinExistence type="predicted"/>
<evidence type="ECO:0000313" key="2">
    <source>
        <dbReference type="EMBL" id="VFJ44842.1"/>
    </source>
</evidence>
<reference evidence="2" key="1">
    <citation type="submission" date="2019-02" db="EMBL/GenBank/DDBJ databases">
        <authorList>
            <person name="Gruber-Vodicka R. H."/>
            <person name="Seah K. B. B."/>
        </authorList>
    </citation>
    <scope>NUCLEOTIDE SEQUENCE</scope>
    <source>
        <strain evidence="2">BECK_DK161</strain>
    </source>
</reference>
<gene>
    <name evidence="2" type="ORF">BECKDK2373C_GA0170839_100961</name>
</gene>
<name>A0A450RZQ5_9GAMM</name>
<accession>A0A450RZQ5</accession>
<feature type="compositionally biased region" description="Basic and acidic residues" evidence="1">
    <location>
        <begin position="1"/>
        <end position="28"/>
    </location>
</feature>